<dbReference type="PANTHER" id="PTHR44314:SF1">
    <property type="entry name" value="CILIA- AND FLAGELLA-ASSOCIATED PROTEIN 70"/>
    <property type="match status" value="1"/>
</dbReference>
<feature type="region of interest" description="Disordered" evidence="4">
    <location>
        <begin position="467"/>
        <end position="514"/>
    </location>
</feature>
<feature type="region of interest" description="Disordered" evidence="4">
    <location>
        <begin position="377"/>
        <end position="404"/>
    </location>
</feature>
<evidence type="ECO:0000313" key="5">
    <source>
        <dbReference type="EMBL" id="JAS66614.1"/>
    </source>
</evidence>
<sequence>MLKMIPGKGNGSLQNHPIIGTEEKGFLIKVVNIENIIPPKNIIVKVDFNGNNVGTSPTTSIEDSDVQMNWEVLYQIPQLTESDIDSLIAHPLLFSVLSEDVLPAEEQKEDDKGKKKSTTKKLLKPKSPTNKGVLKREDSAVSSGKKTKQSEDSKSKISKKKLEESVEKSNESFSTLGMASLDLIPLVQGNPEIEELLLIYPPTEGKGSQAVAWANLPKMKVSIFGQGNIAEALKYRIANIFYFTLESLHNITPEFTENIEVATIVPRPQEFEVVKFTNGQVVMDNITLAQRRKKWFGLSAMEGQAAMSLYSNEENLNDVQNAMDFQVSHKTLYSHPRIQWNQLLRSFINEESQTTLKNKLIKYRCWPLEIFIPDSTEKRKDPSESKSKDGKKDSVGKSRARSSRYGTNKAANHFIAFLDLSRLLYPGVTSTKVVTQLHTFVEGVVAREFGSEHEMFQVSRAPSVVKVDKSAKSGTSKKDQSRATTPKSPKKGKVSIAPEVIEEEPASPPEPEPVFNADGDPVFVMVHVELLKPLIKKRTITEIAARIEEIIPKRREPSKSEQLKIDAIQSFEACIQNLVYVIQEEYQFFHNKNEKIPIERVCKNFLMHLHMTGAYTRMKESVKEVVEAYIRDGLGFPHKLNFLDTKQQENLTDIYSSLVYKMCCVVNSKYCIDVEEYDAVVSNDSLLFFATEAMEEDRYEKAQEYLAQRLDKSEKADPQCWVDYAQFWVKKLEFEKAAECTREAISIDPTYIPALSFLGLLSWLTEDFSTAETFLVAAVTFNPHAMDSWLILHMFHKQMNQLEDASAELLNGKRCMGVVSMQPVRHTAPQLVWCPEMVEKDRIFLITAVNLLRLSFPELAELALSYDLLQHGRTVGYLYYLAVCHYYQGRYKDSLNHIEEALKMEWEEDRLWFLKGHNLYKLKLFTEAKEAFQFAINLCQTTDGNHHLVELRLGNIFLSEGDHEEAHAYYLNICSNSPTPLSWLGLGITAFLNHELDDAELALSEANLLDCRLSQVWGYLALVNLLMARPEIYHRCLSQALRYGLDDPVLIERLNILGDLVEPC</sequence>
<dbReference type="EMBL" id="GECZ01003155">
    <property type="protein sequence ID" value="JAS66614.1"/>
    <property type="molecule type" value="Transcribed_RNA"/>
</dbReference>
<feature type="compositionally biased region" description="Basic residues" evidence="4">
    <location>
        <begin position="114"/>
        <end position="124"/>
    </location>
</feature>
<feature type="compositionally biased region" description="Basic and acidic residues" evidence="4">
    <location>
        <begin position="467"/>
        <end position="481"/>
    </location>
</feature>
<name>A0A1B6GW01_9HEMI</name>
<evidence type="ECO:0000256" key="2">
    <source>
        <dbReference type="ARBA" id="ARBA00022803"/>
    </source>
</evidence>
<organism evidence="5">
    <name type="scientific">Cuerna arida</name>
    <dbReference type="NCBI Taxonomy" id="1464854"/>
    <lineage>
        <taxon>Eukaryota</taxon>
        <taxon>Metazoa</taxon>
        <taxon>Ecdysozoa</taxon>
        <taxon>Arthropoda</taxon>
        <taxon>Hexapoda</taxon>
        <taxon>Insecta</taxon>
        <taxon>Pterygota</taxon>
        <taxon>Neoptera</taxon>
        <taxon>Paraneoptera</taxon>
        <taxon>Hemiptera</taxon>
        <taxon>Auchenorrhyncha</taxon>
        <taxon>Membracoidea</taxon>
        <taxon>Cicadellidae</taxon>
        <taxon>Cicadellinae</taxon>
        <taxon>Proconiini</taxon>
        <taxon>Cuerna</taxon>
    </lineage>
</organism>
<dbReference type="GO" id="GO:0003341">
    <property type="term" value="P:cilium movement"/>
    <property type="evidence" value="ECO:0007669"/>
    <property type="project" value="TreeGrafter"/>
</dbReference>
<keyword evidence="1" id="KW-0677">Repeat</keyword>
<evidence type="ECO:0008006" key="6">
    <source>
        <dbReference type="Google" id="ProtNLM"/>
    </source>
</evidence>
<feature type="compositionally biased region" description="Basic and acidic residues" evidence="4">
    <location>
        <begin position="377"/>
        <end position="396"/>
    </location>
</feature>
<reference evidence="5" key="1">
    <citation type="submission" date="2015-11" db="EMBL/GenBank/DDBJ databases">
        <title>De novo transcriptome assembly of four potential Pierce s Disease insect vectors from Arizona vineyards.</title>
        <authorList>
            <person name="Tassone E.E."/>
        </authorList>
    </citation>
    <scope>NUCLEOTIDE SEQUENCE</scope>
</reference>
<dbReference type="Gene3D" id="1.25.40.10">
    <property type="entry name" value="Tetratricopeptide repeat domain"/>
    <property type="match status" value="3"/>
</dbReference>
<dbReference type="SUPFAM" id="SSF48452">
    <property type="entry name" value="TPR-like"/>
    <property type="match status" value="2"/>
</dbReference>
<dbReference type="InterPro" id="IPR011990">
    <property type="entry name" value="TPR-like_helical_dom_sf"/>
</dbReference>
<evidence type="ECO:0000256" key="1">
    <source>
        <dbReference type="ARBA" id="ARBA00022737"/>
    </source>
</evidence>
<dbReference type="PROSITE" id="PS50005">
    <property type="entry name" value="TPR"/>
    <property type="match status" value="1"/>
</dbReference>
<feature type="region of interest" description="Disordered" evidence="4">
    <location>
        <begin position="104"/>
        <end position="163"/>
    </location>
</feature>
<dbReference type="InterPro" id="IPR019734">
    <property type="entry name" value="TPR_rpt"/>
</dbReference>
<dbReference type="GO" id="GO:0070062">
    <property type="term" value="C:extracellular exosome"/>
    <property type="evidence" value="ECO:0007669"/>
    <property type="project" value="TreeGrafter"/>
</dbReference>
<feature type="repeat" description="TPR" evidence="3">
    <location>
        <begin position="718"/>
        <end position="751"/>
    </location>
</feature>
<dbReference type="SMART" id="SM00028">
    <property type="entry name" value="TPR"/>
    <property type="match status" value="5"/>
</dbReference>
<evidence type="ECO:0000256" key="4">
    <source>
        <dbReference type="SAM" id="MobiDB-lite"/>
    </source>
</evidence>
<feature type="compositionally biased region" description="Basic and acidic residues" evidence="4">
    <location>
        <begin position="148"/>
        <end position="163"/>
    </location>
</feature>
<proteinExistence type="predicted"/>
<dbReference type="AlphaFoldDB" id="A0A1B6GW01"/>
<gene>
    <name evidence="5" type="ORF">g.25159</name>
</gene>
<dbReference type="PANTHER" id="PTHR44314">
    <property type="entry name" value="CILIA- AND FLAGELLA-ASSOCIATED PROTEIN 70"/>
    <property type="match status" value="1"/>
</dbReference>
<protein>
    <recommendedName>
        <fullName evidence="6">Tetratricopeptide repeat protein 18</fullName>
    </recommendedName>
</protein>
<accession>A0A1B6GW01</accession>
<dbReference type="InterPro" id="IPR052628">
    <property type="entry name" value="CFAP70"/>
</dbReference>
<keyword evidence="2 3" id="KW-0802">TPR repeat</keyword>
<dbReference type="GO" id="GO:0060271">
    <property type="term" value="P:cilium assembly"/>
    <property type="evidence" value="ECO:0007669"/>
    <property type="project" value="TreeGrafter"/>
</dbReference>
<evidence type="ECO:0000256" key="3">
    <source>
        <dbReference type="PROSITE-ProRule" id="PRU00339"/>
    </source>
</evidence>
<dbReference type="GO" id="GO:0031514">
    <property type="term" value="C:motile cilium"/>
    <property type="evidence" value="ECO:0007669"/>
    <property type="project" value="TreeGrafter"/>
</dbReference>